<feature type="region of interest" description="Disordered" evidence="1">
    <location>
        <begin position="65"/>
        <end position="117"/>
    </location>
</feature>
<dbReference type="Proteomes" id="UP001148786">
    <property type="component" value="Unassembled WGS sequence"/>
</dbReference>
<evidence type="ECO:0000313" key="3">
    <source>
        <dbReference type="Proteomes" id="UP001148786"/>
    </source>
</evidence>
<proteinExistence type="predicted"/>
<dbReference type="OrthoDB" id="2921613at2759"/>
<accession>A0A9W8K6E7</accession>
<feature type="compositionally biased region" description="Polar residues" evidence="1">
    <location>
        <begin position="1"/>
        <end position="10"/>
    </location>
</feature>
<keyword evidence="3" id="KW-1185">Reference proteome</keyword>
<feature type="compositionally biased region" description="Low complexity" evidence="1">
    <location>
        <begin position="78"/>
        <end position="93"/>
    </location>
</feature>
<evidence type="ECO:0000256" key="1">
    <source>
        <dbReference type="SAM" id="MobiDB-lite"/>
    </source>
</evidence>
<evidence type="ECO:0000313" key="2">
    <source>
        <dbReference type="EMBL" id="KAJ3513982.1"/>
    </source>
</evidence>
<reference evidence="2" key="1">
    <citation type="submission" date="2022-07" db="EMBL/GenBank/DDBJ databases">
        <title>Genome Sequence of Agrocybe chaxingu.</title>
        <authorList>
            <person name="Buettner E."/>
        </authorList>
    </citation>
    <scope>NUCLEOTIDE SEQUENCE</scope>
    <source>
        <strain evidence="2">MP-N11</strain>
    </source>
</reference>
<gene>
    <name evidence="2" type="ORF">NLJ89_g2647</name>
</gene>
<protein>
    <submittedName>
        <fullName evidence="2">Uncharacterized protein</fullName>
    </submittedName>
</protein>
<sequence>MERRQAANQQHVDEEPSDYESESEYETSMSTSFSDDSDTTLVESESETDLSSYFSSAFSVNSKGQVISSHDTEDEFAVSSSVPSSRSISPTITEPTRKWARSSKGKQVASRNSVDSKPSWATNWYHRWDVLVDLSRRKQDRKHAHLEMTPLRSPLSPLDQEAIARHLTEMESFDDDTWDARLESV</sequence>
<comment type="caution">
    <text evidence="2">The sequence shown here is derived from an EMBL/GenBank/DDBJ whole genome shotgun (WGS) entry which is preliminary data.</text>
</comment>
<name>A0A9W8K6E7_9AGAR</name>
<organism evidence="2 3">
    <name type="scientific">Agrocybe chaxingu</name>
    <dbReference type="NCBI Taxonomy" id="84603"/>
    <lineage>
        <taxon>Eukaryota</taxon>
        <taxon>Fungi</taxon>
        <taxon>Dikarya</taxon>
        <taxon>Basidiomycota</taxon>
        <taxon>Agaricomycotina</taxon>
        <taxon>Agaricomycetes</taxon>
        <taxon>Agaricomycetidae</taxon>
        <taxon>Agaricales</taxon>
        <taxon>Agaricineae</taxon>
        <taxon>Strophariaceae</taxon>
        <taxon>Agrocybe</taxon>
    </lineage>
</organism>
<feature type="region of interest" description="Disordered" evidence="1">
    <location>
        <begin position="1"/>
        <end position="46"/>
    </location>
</feature>
<dbReference type="EMBL" id="JANKHO010000168">
    <property type="protein sequence ID" value="KAJ3513982.1"/>
    <property type="molecule type" value="Genomic_DNA"/>
</dbReference>
<dbReference type="AlphaFoldDB" id="A0A9W8K6E7"/>
<feature type="compositionally biased region" description="Acidic residues" evidence="1">
    <location>
        <begin position="15"/>
        <end position="25"/>
    </location>
</feature>